<sequence length="142" mass="16641">MIRLTLGMIALLFQTSCWTWYTGNPTYKKQITDPYKEAPSDQLEHVEQWVGQMFDAELTLELLDAHCQTPTIYSDLEFQIHSKDKQLFAQQLQKKTFSAKVYLKKDWYVASLESFSRGEEIGRTSFQFKGDDRKVSIKVKCR</sequence>
<keyword evidence="2" id="KW-1185">Reference proteome</keyword>
<organism evidence="1 2">
    <name type="scientific">Pseudobacteriovorax antillogorgiicola</name>
    <dbReference type="NCBI Taxonomy" id="1513793"/>
    <lineage>
        <taxon>Bacteria</taxon>
        <taxon>Pseudomonadati</taxon>
        <taxon>Bdellovibrionota</taxon>
        <taxon>Oligoflexia</taxon>
        <taxon>Oligoflexales</taxon>
        <taxon>Pseudobacteriovoracaceae</taxon>
        <taxon>Pseudobacteriovorax</taxon>
    </lineage>
</organism>
<dbReference type="EMBL" id="FWZT01000002">
    <property type="protein sequence ID" value="SME97644.1"/>
    <property type="molecule type" value="Genomic_DNA"/>
</dbReference>
<reference evidence="2" key="1">
    <citation type="submission" date="2017-04" db="EMBL/GenBank/DDBJ databases">
        <authorList>
            <person name="Varghese N."/>
            <person name="Submissions S."/>
        </authorList>
    </citation>
    <scope>NUCLEOTIDE SEQUENCE [LARGE SCALE GENOMIC DNA]</scope>
    <source>
        <strain evidence="2">RKEM611</strain>
    </source>
</reference>
<dbReference type="Proteomes" id="UP000192907">
    <property type="component" value="Unassembled WGS sequence"/>
</dbReference>
<dbReference type="RefSeq" id="WP_132315032.1">
    <property type="nucleotide sequence ID" value="NZ_FWZT01000002.1"/>
</dbReference>
<dbReference type="AlphaFoldDB" id="A0A1Y6BAD0"/>
<protein>
    <submittedName>
        <fullName evidence="1">Uncharacterized protein</fullName>
    </submittedName>
</protein>
<proteinExistence type="predicted"/>
<accession>A0A1Y6BAD0</accession>
<name>A0A1Y6BAD0_9BACT</name>
<evidence type="ECO:0000313" key="1">
    <source>
        <dbReference type="EMBL" id="SME97644.1"/>
    </source>
</evidence>
<evidence type="ECO:0000313" key="2">
    <source>
        <dbReference type="Proteomes" id="UP000192907"/>
    </source>
</evidence>
<gene>
    <name evidence="1" type="ORF">SAMN06296036_102374</name>
</gene>